<comment type="subcellular location">
    <subcellularLocation>
        <location evidence="5">Cytoplasm</location>
    </subcellularLocation>
</comment>
<evidence type="ECO:0000313" key="8">
    <source>
        <dbReference type="Proteomes" id="UP000034603"/>
    </source>
</evidence>
<dbReference type="AlphaFoldDB" id="A0A0G0KTP6"/>
<protein>
    <recommendedName>
        <fullName evidence="5">Putative pre-16S rRNA nuclease</fullName>
        <ecNumber evidence="5">3.1.-.-</ecNumber>
    </recommendedName>
</protein>
<organism evidence="7 8">
    <name type="scientific">Candidatus Woesebacteria bacterium GW2011_GWA1_37_8</name>
    <dbReference type="NCBI Taxonomy" id="1618546"/>
    <lineage>
        <taxon>Bacteria</taxon>
        <taxon>Candidatus Woeseibacteriota</taxon>
    </lineage>
</organism>
<dbReference type="Proteomes" id="UP000034603">
    <property type="component" value="Unassembled WGS sequence"/>
</dbReference>
<evidence type="ECO:0000313" key="7">
    <source>
        <dbReference type="EMBL" id="KKQ43951.1"/>
    </source>
</evidence>
<keyword evidence="1 5" id="KW-0963">Cytoplasm</keyword>
<dbReference type="InterPro" id="IPR005227">
    <property type="entry name" value="YqgF"/>
</dbReference>
<dbReference type="InterPro" id="IPR012337">
    <property type="entry name" value="RNaseH-like_sf"/>
</dbReference>
<accession>A0A0G0KTP6</accession>
<keyword evidence="2 5" id="KW-0690">Ribosome biogenesis</keyword>
<dbReference type="Pfam" id="PF03652">
    <property type="entry name" value="RuvX"/>
    <property type="match status" value="1"/>
</dbReference>
<dbReference type="InterPro" id="IPR037027">
    <property type="entry name" value="YqgF/RNaseH-like_dom_sf"/>
</dbReference>
<evidence type="ECO:0000256" key="3">
    <source>
        <dbReference type="ARBA" id="ARBA00022722"/>
    </source>
</evidence>
<dbReference type="SMART" id="SM00732">
    <property type="entry name" value="YqgFc"/>
    <property type="match status" value="1"/>
</dbReference>
<dbReference type="SUPFAM" id="SSF53098">
    <property type="entry name" value="Ribonuclease H-like"/>
    <property type="match status" value="1"/>
</dbReference>
<evidence type="ECO:0000256" key="2">
    <source>
        <dbReference type="ARBA" id="ARBA00022517"/>
    </source>
</evidence>
<dbReference type="EMBL" id="LBTR01000038">
    <property type="protein sequence ID" value="KKQ43951.1"/>
    <property type="molecule type" value="Genomic_DNA"/>
</dbReference>
<keyword evidence="3 5" id="KW-0540">Nuclease</keyword>
<dbReference type="EC" id="3.1.-.-" evidence="5"/>
<dbReference type="HAMAP" id="MF_00651">
    <property type="entry name" value="Nuclease_YqgF"/>
    <property type="match status" value="1"/>
</dbReference>
<proteinExistence type="inferred from homology"/>
<dbReference type="CDD" id="cd16964">
    <property type="entry name" value="YqgF"/>
    <property type="match status" value="1"/>
</dbReference>
<evidence type="ECO:0000256" key="1">
    <source>
        <dbReference type="ARBA" id="ARBA00022490"/>
    </source>
</evidence>
<dbReference type="PANTHER" id="PTHR33317:SF4">
    <property type="entry name" value="POLYNUCLEOTIDYL TRANSFERASE, RIBONUCLEASE H-LIKE SUPERFAMILY PROTEIN"/>
    <property type="match status" value="1"/>
</dbReference>
<evidence type="ECO:0000256" key="4">
    <source>
        <dbReference type="ARBA" id="ARBA00022801"/>
    </source>
</evidence>
<dbReference type="GO" id="GO:0016788">
    <property type="term" value="F:hydrolase activity, acting on ester bonds"/>
    <property type="evidence" value="ECO:0007669"/>
    <property type="project" value="UniProtKB-UniRule"/>
</dbReference>
<dbReference type="Gene3D" id="3.30.420.140">
    <property type="entry name" value="YqgF/RNase H-like domain"/>
    <property type="match status" value="1"/>
</dbReference>
<evidence type="ECO:0000259" key="6">
    <source>
        <dbReference type="SMART" id="SM00732"/>
    </source>
</evidence>
<comment type="caution">
    <text evidence="7">The sequence shown here is derived from an EMBL/GenBank/DDBJ whole genome shotgun (WGS) entry which is preliminary data.</text>
</comment>
<dbReference type="PANTHER" id="PTHR33317">
    <property type="entry name" value="POLYNUCLEOTIDYL TRANSFERASE, RIBONUCLEASE H-LIKE SUPERFAMILY PROTEIN"/>
    <property type="match status" value="1"/>
</dbReference>
<dbReference type="GO" id="GO:0004518">
    <property type="term" value="F:nuclease activity"/>
    <property type="evidence" value="ECO:0007669"/>
    <property type="project" value="UniProtKB-KW"/>
</dbReference>
<keyword evidence="4 5" id="KW-0378">Hydrolase</keyword>
<dbReference type="GO" id="GO:0000967">
    <property type="term" value="P:rRNA 5'-end processing"/>
    <property type="evidence" value="ECO:0007669"/>
    <property type="project" value="UniProtKB-UniRule"/>
</dbReference>
<dbReference type="InterPro" id="IPR006641">
    <property type="entry name" value="YqgF/RNaseH-like_dom"/>
</dbReference>
<gene>
    <name evidence="7" type="ORF">US62_C0038G0008</name>
</gene>
<evidence type="ECO:0000256" key="5">
    <source>
        <dbReference type="HAMAP-Rule" id="MF_00651"/>
    </source>
</evidence>
<dbReference type="NCBIfam" id="TIGR00250">
    <property type="entry name" value="RNAse_H_YqgF"/>
    <property type="match status" value="1"/>
</dbReference>
<comment type="function">
    <text evidence="5">Could be a nuclease involved in processing of the 5'-end of pre-16S rRNA.</text>
</comment>
<dbReference type="GO" id="GO:0005829">
    <property type="term" value="C:cytosol"/>
    <property type="evidence" value="ECO:0007669"/>
    <property type="project" value="TreeGrafter"/>
</dbReference>
<comment type="similarity">
    <text evidence="5">Belongs to the YqgF HJR family.</text>
</comment>
<name>A0A0G0KTP6_9BACT</name>
<reference evidence="7 8" key="1">
    <citation type="journal article" date="2015" name="Nature">
        <title>rRNA introns, odd ribosomes, and small enigmatic genomes across a large radiation of phyla.</title>
        <authorList>
            <person name="Brown C.T."/>
            <person name="Hug L.A."/>
            <person name="Thomas B.C."/>
            <person name="Sharon I."/>
            <person name="Castelle C.J."/>
            <person name="Singh A."/>
            <person name="Wilkins M.J."/>
            <person name="Williams K.H."/>
            <person name="Banfield J.F."/>
        </authorList>
    </citation>
    <scope>NUCLEOTIDE SEQUENCE [LARGE SCALE GENOMIC DNA]</scope>
</reference>
<sequence>MDIIGIDFGRKKIGVALGNSESRFAEPLQVVRYQSLEEGLEKINDVVKKIRAGKVVVGVSEGTSKKEAIEFGNQLESKFGIEVVFQDETLTTQDAQRKSIEAGIKRKTRRDMEDAYAATLILQEYLDNLQQI</sequence>
<feature type="domain" description="YqgF/RNase H-like" evidence="6">
    <location>
        <begin position="1"/>
        <end position="95"/>
    </location>
</feature>